<dbReference type="AlphaFoldDB" id="A0AAV9RPH0"/>
<reference evidence="1 2" key="1">
    <citation type="submission" date="2021-06" db="EMBL/GenBank/DDBJ databases">
        <authorList>
            <person name="Palmer J.M."/>
        </authorList>
    </citation>
    <scope>NUCLEOTIDE SEQUENCE [LARGE SCALE GENOMIC DNA]</scope>
    <source>
        <strain evidence="1 2">MEX-2019</strain>
        <tissue evidence="1">Muscle</tissue>
    </source>
</reference>
<gene>
    <name evidence="1" type="ORF">CRENBAI_024001</name>
</gene>
<comment type="caution">
    <text evidence="1">The sequence shown here is derived from an EMBL/GenBank/DDBJ whole genome shotgun (WGS) entry which is preliminary data.</text>
</comment>
<sequence length="62" mass="6607">METRQTSSTQVPSGAGSLCAKVSLLANSLHLLSGSRFLWIPTQSVIGITRSYALSSIITLQK</sequence>
<accession>A0AAV9RPH0</accession>
<dbReference type="Proteomes" id="UP001311232">
    <property type="component" value="Unassembled WGS sequence"/>
</dbReference>
<proteinExistence type="predicted"/>
<evidence type="ECO:0000313" key="2">
    <source>
        <dbReference type="Proteomes" id="UP001311232"/>
    </source>
</evidence>
<protein>
    <submittedName>
        <fullName evidence="1">Uncharacterized protein</fullName>
    </submittedName>
</protein>
<evidence type="ECO:0000313" key="1">
    <source>
        <dbReference type="EMBL" id="KAK5610950.1"/>
    </source>
</evidence>
<dbReference type="EMBL" id="JAHHUM010001514">
    <property type="protein sequence ID" value="KAK5610950.1"/>
    <property type="molecule type" value="Genomic_DNA"/>
</dbReference>
<organism evidence="1 2">
    <name type="scientific">Crenichthys baileyi</name>
    <name type="common">White River springfish</name>
    <dbReference type="NCBI Taxonomy" id="28760"/>
    <lineage>
        <taxon>Eukaryota</taxon>
        <taxon>Metazoa</taxon>
        <taxon>Chordata</taxon>
        <taxon>Craniata</taxon>
        <taxon>Vertebrata</taxon>
        <taxon>Euteleostomi</taxon>
        <taxon>Actinopterygii</taxon>
        <taxon>Neopterygii</taxon>
        <taxon>Teleostei</taxon>
        <taxon>Neoteleostei</taxon>
        <taxon>Acanthomorphata</taxon>
        <taxon>Ovalentaria</taxon>
        <taxon>Atherinomorphae</taxon>
        <taxon>Cyprinodontiformes</taxon>
        <taxon>Goodeidae</taxon>
        <taxon>Crenichthys</taxon>
    </lineage>
</organism>
<keyword evidence="2" id="KW-1185">Reference proteome</keyword>
<name>A0AAV9RPH0_9TELE</name>